<protein>
    <submittedName>
        <fullName evidence="1">Uncharacterized protein</fullName>
    </submittedName>
</protein>
<gene>
    <name evidence="1" type="ORF">ABW99_07890</name>
</gene>
<evidence type="ECO:0000313" key="2">
    <source>
        <dbReference type="Proteomes" id="UP000036700"/>
    </source>
</evidence>
<organism evidence="1 2">
    <name type="scientific">Pandoraea thiooxydans</name>
    <dbReference type="NCBI Taxonomy" id="445709"/>
    <lineage>
        <taxon>Bacteria</taxon>
        <taxon>Pseudomonadati</taxon>
        <taxon>Pseudomonadota</taxon>
        <taxon>Betaproteobacteria</taxon>
        <taxon>Burkholderiales</taxon>
        <taxon>Burkholderiaceae</taxon>
        <taxon>Pandoraea</taxon>
    </lineage>
</organism>
<keyword evidence="2" id="KW-1185">Reference proteome</keyword>
<dbReference type="KEGG" id="ptx:ABW99_07890"/>
<dbReference type="RefSeq" id="WP_047213963.1">
    <property type="nucleotide sequence ID" value="NZ_CP011568.3"/>
</dbReference>
<sequence>MNEFPRGGGSYSPDLSPYDVGTADLWQAQADLKQLNSLKLNVGDYKTAEHGWGGYKIYMQKLIGHQTQLEDDVSKSLSNIAAAYQRGEISPSVVKRAQVLSDKLLSRLLQDSNKATQADRSGNSSLAWDAYMRDQNAIDKSDALNDGCQPDAVRLVDTPLFERQAATLDKTIAADINTYEHGATPAARNAAHARLAGIDSATLTDLYDRSEAQTGFVPGFDIEAPGIAWGKAVALPDGDPQKAGYFQQRNDLIDLETGSGSLYRDGQWLNDALHLPPDHLW</sequence>
<dbReference type="EMBL" id="CP011568">
    <property type="protein sequence ID" value="AKJ68143.1"/>
    <property type="molecule type" value="Genomic_DNA"/>
</dbReference>
<proteinExistence type="predicted"/>
<evidence type="ECO:0000313" key="1">
    <source>
        <dbReference type="EMBL" id="AKJ68143.1"/>
    </source>
</evidence>
<dbReference type="AlphaFoldDB" id="A0A0G3EM44"/>
<accession>A0A0G3EM44</accession>
<name>A0A0G3EM44_9BURK</name>
<dbReference type="Proteomes" id="UP000036700">
    <property type="component" value="Chromosome"/>
</dbReference>
<dbReference type="PATRIC" id="fig|445709.3.peg.1686"/>
<reference evidence="2" key="1">
    <citation type="submission" date="2015-06" db="EMBL/GenBank/DDBJ databases">
        <authorList>
            <person name="Lim Y.L."/>
            <person name="Ee R."/>
            <person name="Yong D."/>
            <person name="How K.Y."/>
            <person name="Yin W.F."/>
            <person name="Chan K.G."/>
        </authorList>
    </citation>
    <scope>NUCLEOTIDE SEQUENCE [LARGE SCALE GENOMIC DNA]</scope>
    <source>
        <strain evidence="2">DSM 25325</strain>
    </source>
</reference>